<organism evidence="2 3">
    <name type="scientific">Ensete ventricosum</name>
    <name type="common">Abyssinian banana</name>
    <name type="synonym">Musa ensete</name>
    <dbReference type="NCBI Taxonomy" id="4639"/>
    <lineage>
        <taxon>Eukaryota</taxon>
        <taxon>Viridiplantae</taxon>
        <taxon>Streptophyta</taxon>
        <taxon>Embryophyta</taxon>
        <taxon>Tracheophyta</taxon>
        <taxon>Spermatophyta</taxon>
        <taxon>Magnoliopsida</taxon>
        <taxon>Liliopsida</taxon>
        <taxon>Zingiberales</taxon>
        <taxon>Musaceae</taxon>
        <taxon>Ensete</taxon>
    </lineage>
</organism>
<feature type="region of interest" description="Disordered" evidence="1">
    <location>
        <begin position="73"/>
        <end position="96"/>
    </location>
</feature>
<name>A0A426XHR9_ENSVE</name>
<feature type="compositionally biased region" description="Basic residues" evidence="1">
    <location>
        <begin position="20"/>
        <end position="41"/>
    </location>
</feature>
<evidence type="ECO:0000256" key="1">
    <source>
        <dbReference type="SAM" id="MobiDB-lite"/>
    </source>
</evidence>
<feature type="region of interest" description="Disordered" evidence="1">
    <location>
        <begin position="1"/>
        <end position="42"/>
    </location>
</feature>
<protein>
    <submittedName>
        <fullName evidence="2">Uncharacterized protein</fullName>
    </submittedName>
</protein>
<evidence type="ECO:0000313" key="3">
    <source>
        <dbReference type="Proteomes" id="UP000287651"/>
    </source>
</evidence>
<gene>
    <name evidence="2" type="ORF">B296_00041987</name>
</gene>
<dbReference type="EMBL" id="AMZH03020572">
    <property type="protein sequence ID" value="RRT39049.1"/>
    <property type="molecule type" value="Genomic_DNA"/>
</dbReference>
<evidence type="ECO:0000313" key="2">
    <source>
        <dbReference type="EMBL" id="RRT39049.1"/>
    </source>
</evidence>
<comment type="caution">
    <text evidence="2">The sequence shown here is derived from an EMBL/GenBank/DDBJ whole genome shotgun (WGS) entry which is preliminary data.</text>
</comment>
<sequence length="113" mass="12314">MGPKARAINRQLTAPSSGQKKARPRYTPTHFHRQPRRRRCRTHDGRWTAHIEGHGGAYDRVVSGITVVGYQSKRRRGSRGGTGTRLGLHVGESGGAGLGRERVVGMASEMLSG</sequence>
<accession>A0A426XHR9</accession>
<dbReference type="AlphaFoldDB" id="A0A426XHR9"/>
<feature type="compositionally biased region" description="Polar residues" evidence="1">
    <location>
        <begin position="10"/>
        <end position="19"/>
    </location>
</feature>
<dbReference type="Proteomes" id="UP000287651">
    <property type="component" value="Unassembled WGS sequence"/>
</dbReference>
<proteinExistence type="predicted"/>
<reference evidence="2 3" key="1">
    <citation type="journal article" date="2014" name="Agronomy (Basel)">
        <title>A Draft Genome Sequence for Ensete ventricosum, the Drought-Tolerant Tree Against Hunger.</title>
        <authorList>
            <person name="Harrison J."/>
            <person name="Moore K.A."/>
            <person name="Paszkiewicz K."/>
            <person name="Jones T."/>
            <person name="Grant M."/>
            <person name="Ambacheew D."/>
            <person name="Muzemil S."/>
            <person name="Studholme D.J."/>
        </authorList>
    </citation>
    <scope>NUCLEOTIDE SEQUENCE [LARGE SCALE GENOMIC DNA]</scope>
</reference>